<dbReference type="AntiFam" id="ANF00057">
    <property type="entry name" value="Translation of E. coli type CRISPR repeat"/>
</dbReference>
<proteinExistence type="predicted"/>
<dbReference type="STRING" id="406817.XNC1_1895"/>
<dbReference type="EMBL" id="FN667742">
    <property type="protein sequence ID" value="CBJ89955.1"/>
    <property type="molecule type" value="Genomic_DNA"/>
</dbReference>
<reference evidence="1 2" key="1">
    <citation type="journal article" date="2011" name="PLoS ONE">
        <title>The entomopathogenic bacterial endosymbionts xenorhabdus and photorhabdus: convergent lifestyles from divergent genomes.</title>
        <authorList>
            <person name="Chaston J.M."/>
            <person name="Suen G."/>
            <person name="Tucker S.L."/>
            <person name="Andersen A.W."/>
            <person name="Bhasin A."/>
            <person name="Bode E."/>
            <person name="Bode H.B."/>
            <person name="Brachmann A.O."/>
            <person name="Cowles C.E."/>
            <person name="Cowles K.N."/>
            <person name="Darby C."/>
            <person name="de Leon L."/>
            <person name="Drace K."/>
            <person name="Du Z."/>
            <person name="Givaudan A."/>
            <person name="Herbert Tran E.E."/>
            <person name="Jewell K.A."/>
            <person name="Knack J.J."/>
            <person name="Krasomil-Osterfeld K.C."/>
            <person name="Kukor R."/>
            <person name="Lanois A."/>
            <person name="Latreille P."/>
            <person name="Leimgruber N.K."/>
            <person name="Lipke C.M."/>
            <person name="Liu R."/>
            <person name="Lu X."/>
            <person name="Martens E.C."/>
            <person name="Marri P.R."/>
            <person name="Medigue C."/>
            <person name="Menard M.L."/>
            <person name="Miller N.M."/>
            <person name="Morales-Soto N."/>
            <person name="Norton S."/>
            <person name="Ogier J.C."/>
            <person name="Orchard S.S."/>
            <person name="Park D."/>
            <person name="Park Y."/>
            <person name="Qurollo B.A."/>
            <person name="Sugar D.R."/>
            <person name="Richards G.R."/>
            <person name="Rouy Z."/>
            <person name="Slominski B."/>
            <person name="Slominski K."/>
            <person name="Snyder H."/>
            <person name="Tjaden B.C."/>
            <person name="van der Hoeven R."/>
            <person name="Welch R.D."/>
            <person name="Wheeler C."/>
            <person name="Xiang B."/>
            <person name="Barbazuk B."/>
            <person name="Gaudriault S."/>
            <person name="Goodner B."/>
            <person name="Slater S.C."/>
            <person name="Forst S."/>
            <person name="Goldman B.S."/>
            <person name="Goodrich-Blair H."/>
        </authorList>
    </citation>
    <scope>NUCLEOTIDE SEQUENCE [LARGE SCALE GENOMIC DNA]</scope>
    <source>
        <strain evidence="2">ATCC 19061 / DSM 3370 / CCUG 14189 / LMG 1036 / NCIMB 9965 / AN6</strain>
    </source>
</reference>
<protein>
    <submittedName>
        <fullName evidence="1">Uncharacterized protein</fullName>
    </submittedName>
</protein>
<evidence type="ECO:0000313" key="1">
    <source>
        <dbReference type="EMBL" id="CBJ89955.1"/>
    </source>
</evidence>
<accession>D3VDN8</accession>
<dbReference type="AlphaFoldDB" id="D3VDN8"/>
<organism evidence="1 2">
    <name type="scientific">Xenorhabdus nematophila (strain ATCC 19061 / DSM 3370 / CCUG 14189 / LMG 1036 / NCIMB 9965 / AN6)</name>
    <dbReference type="NCBI Taxonomy" id="406817"/>
    <lineage>
        <taxon>Bacteria</taxon>
        <taxon>Pseudomonadati</taxon>
        <taxon>Pseudomonadota</taxon>
        <taxon>Gammaproteobacteria</taxon>
        <taxon>Enterobacterales</taxon>
        <taxon>Morganellaceae</taxon>
        <taxon>Xenorhabdus</taxon>
    </lineage>
</organism>
<dbReference type="HOGENOM" id="CLU_2262742_0_0_6"/>
<sequence>MIRQSGSQLGRFIPVLTGNTVAFPSTTSIWPVYPRTYGEHIDKGKTGIIKGGLSPYLRGTRKIRNFINARNAVYPRTYGEHPAATQIMLDDAGLSPYLRGTPQ</sequence>
<keyword evidence="2" id="KW-1185">Reference proteome</keyword>
<evidence type="ECO:0000313" key="2">
    <source>
        <dbReference type="Proteomes" id="UP000008075"/>
    </source>
</evidence>
<dbReference type="Proteomes" id="UP000008075">
    <property type="component" value="Chromosome"/>
</dbReference>
<dbReference type="KEGG" id="xne:XNC1_1895"/>
<gene>
    <name evidence="1" type="ordered locus">XNC1_1895</name>
</gene>
<name>D3VDN8_XENNA</name>